<proteinExistence type="predicted"/>
<protein>
    <submittedName>
        <fullName evidence="1">Uncharacterized protein</fullName>
    </submittedName>
</protein>
<evidence type="ECO:0000313" key="1">
    <source>
        <dbReference type="EMBL" id="MBW84217.1"/>
    </source>
</evidence>
<organism evidence="1">
    <name type="scientific">Rhizophora mucronata</name>
    <name type="common">Asiatic mangrove</name>
    <dbReference type="NCBI Taxonomy" id="61149"/>
    <lineage>
        <taxon>Eukaryota</taxon>
        <taxon>Viridiplantae</taxon>
        <taxon>Streptophyta</taxon>
        <taxon>Embryophyta</taxon>
        <taxon>Tracheophyta</taxon>
        <taxon>Spermatophyta</taxon>
        <taxon>Magnoliopsida</taxon>
        <taxon>eudicotyledons</taxon>
        <taxon>Gunneridae</taxon>
        <taxon>Pentapetalae</taxon>
        <taxon>rosids</taxon>
        <taxon>fabids</taxon>
        <taxon>Malpighiales</taxon>
        <taxon>Rhizophoraceae</taxon>
        <taxon>Rhizophora</taxon>
    </lineage>
</organism>
<dbReference type="AlphaFoldDB" id="A0A2P2ISP8"/>
<dbReference type="EMBL" id="GGEC01003734">
    <property type="protein sequence ID" value="MBW84217.1"/>
    <property type="molecule type" value="Transcribed_RNA"/>
</dbReference>
<name>A0A2P2ISP8_RHIMU</name>
<sequence>MKMYEKIRFIISLAFVQNLRLKWWIWS</sequence>
<accession>A0A2P2ISP8</accession>
<reference evidence="1" key="1">
    <citation type="submission" date="2018-02" db="EMBL/GenBank/DDBJ databases">
        <title>Rhizophora mucronata_Transcriptome.</title>
        <authorList>
            <person name="Meera S.P."/>
            <person name="Sreeshan A."/>
            <person name="Augustine A."/>
        </authorList>
    </citation>
    <scope>NUCLEOTIDE SEQUENCE</scope>
    <source>
        <tissue evidence="1">Leaf</tissue>
    </source>
</reference>